<dbReference type="Proteomes" id="UP000220157">
    <property type="component" value="Unassembled WGS sequence"/>
</dbReference>
<evidence type="ECO:0000313" key="7">
    <source>
        <dbReference type="Proteomes" id="UP000219901"/>
    </source>
</evidence>
<dbReference type="Proteomes" id="UP000462091">
    <property type="component" value="Unassembled WGS sequence"/>
</dbReference>
<protein>
    <submittedName>
        <fullName evidence="1">RloB domain-containing protein</fullName>
    </submittedName>
</protein>
<dbReference type="AlphaFoldDB" id="A0A2A6ZZS9"/>
<evidence type="ECO:0000313" key="1">
    <source>
        <dbReference type="EMBL" id="MSC52557.1"/>
    </source>
</evidence>
<dbReference type="EMBL" id="NMTV01000047">
    <property type="protein sequence ID" value="PDX72404.1"/>
    <property type="molecule type" value="Genomic_DNA"/>
</dbReference>
<reference evidence="7 8" key="1">
    <citation type="journal article" date="2017" name="Front. Microbiol.">
        <title>New Insights into the Diversity of the Genus Faecalibacterium.</title>
        <authorList>
            <person name="Benevides L."/>
            <person name="Burman S."/>
            <person name="Martin R."/>
            <person name="Robert V."/>
            <person name="Thomas M."/>
            <person name="Miquel S."/>
            <person name="Chain F."/>
            <person name="Sokol H."/>
            <person name="Bermudez-Humaran L.G."/>
            <person name="Morrison M."/>
            <person name="Langella P."/>
            <person name="Azevedo V.A."/>
            <person name="Chatel J.M."/>
            <person name="Soares S."/>
        </authorList>
    </citation>
    <scope>NUCLEOTIDE SEQUENCE [LARGE SCALE GENOMIC DNA]</scope>
    <source>
        <strain evidence="2 7">CNCM I 4546</strain>
        <strain evidence="3 8">CNCM I 4573</strain>
    </source>
</reference>
<dbReference type="Proteomes" id="UP000250550">
    <property type="component" value="Unassembled WGS sequence"/>
</dbReference>
<evidence type="ECO:0000313" key="9">
    <source>
        <dbReference type="Proteomes" id="UP000250550"/>
    </source>
</evidence>
<dbReference type="EMBL" id="NMTW01000037">
    <property type="protein sequence ID" value="PDX75352.1"/>
    <property type="molecule type" value="Genomic_DNA"/>
</dbReference>
<reference evidence="2" key="2">
    <citation type="submission" date="2017-07" db="EMBL/GenBank/DDBJ databases">
        <authorList>
            <person name="Sun Z.S."/>
            <person name="Albrecht U."/>
            <person name="Echele G."/>
            <person name="Lee C.C."/>
        </authorList>
    </citation>
    <scope>NUCLEOTIDE SEQUENCE</scope>
    <source>
        <strain evidence="2">CNCM I 4546</strain>
        <strain evidence="3">CNCM I 4573</strain>
    </source>
</reference>
<dbReference type="InterPro" id="IPR025591">
    <property type="entry name" value="RloB"/>
</dbReference>
<dbReference type="RefSeq" id="WP_015537455.1">
    <property type="nucleotide sequence ID" value="NZ_JAEKBW010000001.1"/>
</dbReference>
<organism evidence="2 7">
    <name type="scientific">Faecalibacterium prausnitzii</name>
    <dbReference type="NCBI Taxonomy" id="853"/>
    <lineage>
        <taxon>Bacteria</taxon>
        <taxon>Bacillati</taxon>
        <taxon>Bacillota</taxon>
        <taxon>Clostridia</taxon>
        <taxon>Eubacteriales</taxon>
        <taxon>Oscillospiraceae</taxon>
        <taxon>Faecalibacterium</taxon>
    </lineage>
</organism>
<evidence type="ECO:0000313" key="6">
    <source>
        <dbReference type="EMBL" id="RGC00508.1"/>
    </source>
</evidence>
<reference evidence="4 9" key="3">
    <citation type="submission" date="2018-02" db="EMBL/GenBank/DDBJ databases">
        <title>Complete genome sequencing of Faecalibacterium prausnitzii strains isolated from the human gut.</title>
        <authorList>
            <person name="Fitzgerald B.C."/>
            <person name="Shkoporov A.N."/>
            <person name="Ross P.R."/>
            <person name="Hill C."/>
        </authorList>
    </citation>
    <scope>NUCLEOTIDE SEQUENCE [LARGE SCALE GENOMIC DNA]</scope>
    <source>
        <strain evidence="4 9">APC924/119</strain>
    </source>
</reference>
<evidence type="ECO:0000313" key="2">
    <source>
        <dbReference type="EMBL" id="PDX72404.1"/>
    </source>
</evidence>
<dbReference type="Proteomes" id="UP000260783">
    <property type="component" value="Unassembled WGS sequence"/>
</dbReference>
<reference evidence="10 11" key="4">
    <citation type="submission" date="2018-08" db="EMBL/GenBank/DDBJ databases">
        <title>A genome reference for cultivated species of the human gut microbiota.</title>
        <authorList>
            <person name="Zou Y."/>
            <person name="Xue W."/>
            <person name="Luo G."/>
        </authorList>
    </citation>
    <scope>NUCLEOTIDE SEQUENCE [LARGE SCALE GENOMIC DNA]</scope>
    <source>
        <strain evidence="6 11">AF29-11BH</strain>
        <strain evidence="5 10">AF31-14AC</strain>
    </source>
</reference>
<dbReference type="EMBL" id="PRLF01000002">
    <property type="protein sequence ID" value="RAW66797.1"/>
    <property type="molecule type" value="Genomic_DNA"/>
</dbReference>
<reference evidence="1 12" key="5">
    <citation type="journal article" date="2019" name="Nat. Med.">
        <title>A library of human gut bacterial isolates paired with longitudinal multiomics data enables mechanistic microbiome research.</title>
        <authorList>
            <person name="Poyet M."/>
            <person name="Groussin M."/>
            <person name="Gibbons S.M."/>
            <person name="Avila-Pacheco J."/>
            <person name="Jiang X."/>
            <person name="Kearney S.M."/>
            <person name="Perrotta A.R."/>
            <person name="Berdy B."/>
            <person name="Zhao S."/>
            <person name="Lieberman T.D."/>
            <person name="Swanson P.K."/>
            <person name="Smith M."/>
            <person name="Roesemann S."/>
            <person name="Alexander J.E."/>
            <person name="Rich S.A."/>
            <person name="Livny J."/>
            <person name="Vlamakis H."/>
            <person name="Clish C."/>
            <person name="Bullock K."/>
            <person name="Deik A."/>
            <person name="Scott J."/>
            <person name="Pierce K.A."/>
            <person name="Xavier R.J."/>
            <person name="Alm E.J."/>
        </authorList>
    </citation>
    <scope>NUCLEOTIDE SEQUENCE [LARGE SCALE GENOMIC DNA]</scope>
    <source>
        <strain evidence="1 12">BIOML-B1</strain>
    </source>
</reference>
<evidence type="ECO:0000313" key="5">
    <source>
        <dbReference type="EMBL" id="RGB85620.1"/>
    </source>
</evidence>
<comment type="caution">
    <text evidence="2">The sequence shown here is derived from an EMBL/GenBank/DDBJ whole genome shotgun (WGS) entry which is preliminary data.</text>
</comment>
<proteinExistence type="predicted"/>
<accession>A0A2A6ZZS9</accession>
<dbReference type="Proteomes" id="UP000219901">
    <property type="component" value="Unassembled WGS sequence"/>
</dbReference>
<name>A0A2A6ZZS9_9FIRM</name>
<evidence type="ECO:0000313" key="3">
    <source>
        <dbReference type="EMBL" id="PDX75352.1"/>
    </source>
</evidence>
<sequence length="228" mass="26759">MSLKPPKKSDLGKSWMKNRRDKARMIQPEYHLIASEGTETEPQYFGAIQRIINSKYRDRIQLKVEGIGDNTVNLLMKARQYVQNNGIVFKHVWIVYDTDDFPAENIDMVAQLCEEYNAQGETIYHAVWSNQCVELWYLLHFMYMDTDIDRSRYWPKLSDWLKNIGAGSYEKNRPDMYEVLRPYMDIAIANAKRLDKQNEGRKPSESAPGTKVYELVEMLKPYLSDTLL</sequence>
<evidence type="ECO:0000313" key="12">
    <source>
        <dbReference type="Proteomes" id="UP000462091"/>
    </source>
</evidence>
<evidence type="ECO:0000313" key="11">
    <source>
        <dbReference type="Proteomes" id="UP000260783"/>
    </source>
</evidence>
<dbReference type="Proteomes" id="UP000260782">
    <property type="component" value="Unassembled WGS sequence"/>
</dbReference>
<gene>
    <name evidence="4" type="ORF">C4N21_02955</name>
    <name evidence="2" type="ORF">CGS55_07810</name>
    <name evidence="3" type="ORF">CGS56_08815</name>
    <name evidence="6" type="ORF">DWZ04_04195</name>
    <name evidence="5" type="ORF">DWZ25_08965</name>
    <name evidence="1" type="ORF">GKE10_11755</name>
</gene>
<evidence type="ECO:0000313" key="10">
    <source>
        <dbReference type="Proteomes" id="UP000260782"/>
    </source>
</evidence>
<dbReference type="EMBL" id="WKQM01000028">
    <property type="protein sequence ID" value="MSC52557.1"/>
    <property type="molecule type" value="Genomic_DNA"/>
</dbReference>
<dbReference type="EMBL" id="QVEW01000003">
    <property type="protein sequence ID" value="RGC00508.1"/>
    <property type="molecule type" value="Genomic_DNA"/>
</dbReference>
<evidence type="ECO:0000313" key="4">
    <source>
        <dbReference type="EMBL" id="RAW66797.1"/>
    </source>
</evidence>
<evidence type="ECO:0000313" key="8">
    <source>
        <dbReference type="Proteomes" id="UP000220157"/>
    </source>
</evidence>
<dbReference type="EMBL" id="QVES01000008">
    <property type="protein sequence ID" value="RGB85620.1"/>
    <property type="molecule type" value="Genomic_DNA"/>
</dbReference>
<dbReference type="Pfam" id="PF13707">
    <property type="entry name" value="RloB"/>
    <property type="match status" value="1"/>
</dbReference>